<dbReference type="Pfam" id="PF04297">
    <property type="entry name" value="UPF0122"/>
    <property type="match status" value="1"/>
</dbReference>
<dbReference type="SUPFAM" id="SSF88659">
    <property type="entry name" value="Sigma3 and sigma4 domains of RNA polymerase sigma factors"/>
    <property type="match status" value="1"/>
</dbReference>
<protein>
    <recommendedName>
        <fullName evidence="3">UPF0122 protein SSCH_190027</fullName>
    </recommendedName>
</protein>
<comment type="similarity">
    <text evidence="1 3">Belongs to the UPF0122 family.</text>
</comment>
<dbReference type="PANTHER" id="PTHR40083:SF1">
    <property type="entry name" value="UPF0122 PROTEIN YLXM"/>
    <property type="match status" value="1"/>
</dbReference>
<organism evidence="5 6">
    <name type="scientific">Syntrophaceticus schinkii</name>
    <dbReference type="NCBI Taxonomy" id="499207"/>
    <lineage>
        <taxon>Bacteria</taxon>
        <taxon>Bacillati</taxon>
        <taxon>Bacillota</taxon>
        <taxon>Clostridia</taxon>
        <taxon>Thermoanaerobacterales</taxon>
        <taxon>Thermoanaerobacterales Family III. Incertae Sedis</taxon>
        <taxon>Syntrophaceticus</taxon>
    </lineage>
</organism>
<keyword evidence="6" id="KW-1185">Reference proteome</keyword>
<evidence type="ECO:0000256" key="3">
    <source>
        <dbReference type="HAMAP-Rule" id="MF_00245"/>
    </source>
</evidence>
<evidence type="ECO:0000256" key="2">
    <source>
        <dbReference type="ARBA" id="ARBA00024764"/>
    </source>
</evidence>
<dbReference type="InterPro" id="IPR013324">
    <property type="entry name" value="RNA_pol_sigma_r3/r4-like"/>
</dbReference>
<comment type="function">
    <text evidence="2 3">Might take part in the signal recognition particle (SRP) pathway. This is inferred from the conservation of its genetic proximity to ftsY/ffh. May be a regulatory protein.</text>
</comment>
<evidence type="ECO:0000256" key="4">
    <source>
        <dbReference type="SAM" id="Coils"/>
    </source>
</evidence>
<sequence>MKIERFERMALLSDFYGKLLTDRQQEVIRYYYEQDLSLGEIAENLKITRQAVHDNLKRAERALEDYELKLGLLAGYLKEKILTDSQEGR</sequence>
<evidence type="ECO:0000313" key="5">
    <source>
        <dbReference type="EMBL" id="CEO88455.1"/>
    </source>
</evidence>
<name>A0A0B7MEG6_9FIRM</name>
<reference evidence="6" key="1">
    <citation type="submission" date="2015-01" db="EMBL/GenBank/DDBJ databases">
        <authorList>
            <person name="Manzoor Shahid"/>
            <person name="Zubair Saima"/>
        </authorList>
    </citation>
    <scope>NUCLEOTIDE SEQUENCE [LARGE SCALE GENOMIC DNA]</scope>
    <source>
        <strain evidence="6">Sp3</strain>
    </source>
</reference>
<accession>A0A0B7MEG6</accession>
<dbReference type="NCBIfam" id="NF045758">
    <property type="entry name" value="YlxM"/>
    <property type="match status" value="1"/>
</dbReference>
<dbReference type="PANTHER" id="PTHR40083">
    <property type="entry name" value="UPF0122 PROTEIN CBO2450/CLC_2298"/>
    <property type="match status" value="1"/>
</dbReference>
<dbReference type="AlphaFoldDB" id="A0A0B7MEG6"/>
<feature type="coiled-coil region" evidence="4">
    <location>
        <begin position="42"/>
        <end position="69"/>
    </location>
</feature>
<proteinExistence type="inferred from homology"/>
<dbReference type="HAMAP" id="MF_00245">
    <property type="entry name" value="UPF0122"/>
    <property type="match status" value="1"/>
</dbReference>
<dbReference type="InterPro" id="IPR036388">
    <property type="entry name" value="WH-like_DNA-bd_sf"/>
</dbReference>
<dbReference type="RefSeq" id="WP_198142192.1">
    <property type="nucleotide sequence ID" value="NZ_CDRZ01000101.1"/>
</dbReference>
<dbReference type="EMBL" id="CDRZ01000101">
    <property type="protein sequence ID" value="CEO88455.1"/>
    <property type="molecule type" value="Genomic_DNA"/>
</dbReference>
<dbReference type="Proteomes" id="UP000046155">
    <property type="component" value="Unassembled WGS sequence"/>
</dbReference>
<dbReference type="Gene3D" id="1.10.10.10">
    <property type="entry name" value="Winged helix-like DNA-binding domain superfamily/Winged helix DNA-binding domain"/>
    <property type="match status" value="1"/>
</dbReference>
<gene>
    <name evidence="5" type="ORF">SSCH_190027</name>
</gene>
<keyword evidence="4" id="KW-0175">Coiled coil</keyword>
<evidence type="ECO:0000256" key="1">
    <source>
        <dbReference type="ARBA" id="ARBA00008720"/>
    </source>
</evidence>
<evidence type="ECO:0000313" key="6">
    <source>
        <dbReference type="Proteomes" id="UP000046155"/>
    </source>
</evidence>
<dbReference type="InterPro" id="IPR007394">
    <property type="entry name" value="UPF0122"/>
</dbReference>
<dbReference type="InterPro" id="IPR054831">
    <property type="entry name" value="UPF0122_fam_protein"/>
</dbReference>